<feature type="domain" description="MATH" evidence="1">
    <location>
        <begin position="160"/>
        <end position="290"/>
    </location>
</feature>
<evidence type="ECO:0000313" key="2">
    <source>
        <dbReference type="EMBL" id="PIA57555.1"/>
    </source>
</evidence>
<dbReference type="InterPro" id="IPR008974">
    <property type="entry name" value="TRAF-like"/>
</dbReference>
<dbReference type="PANTHER" id="PTHR46162:SF2">
    <property type="entry name" value="ANKYRIN REPEAT-CONTAINING PROTEIN-RELATED"/>
    <property type="match status" value="1"/>
</dbReference>
<dbReference type="STRING" id="218851.A0A2G5EP64"/>
<evidence type="ECO:0000313" key="3">
    <source>
        <dbReference type="Proteomes" id="UP000230069"/>
    </source>
</evidence>
<dbReference type="InterPro" id="IPR002083">
    <property type="entry name" value="MATH/TRAF_dom"/>
</dbReference>
<accession>A0A2G5EP64</accession>
<dbReference type="Pfam" id="PF22486">
    <property type="entry name" value="MATH_2"/>
    <property type="match status" value="2"/>
</dbReference>
<feature type="domain" description="MATH" evidence="1">
    <location>
        <begin position="13"/>
        <end position="143"/>
    </location>
</feature>
<dbReference type="AlphaFoldDB" id="A0A2G5EP64"/>
<dbReference type="SUPFAM" id="SSF49599">
    <property type="entry name" value="TRAF domain-like"/>
    <property type="match status" value="2"/>
</dbReference>
<name>A0A2G5EP64_AQUCA</name>
<reference evidence="2 3" key="1">
    <citation type="submission" date="2017-09" db="EMBL/GenBank/DDBJ databases">
        <title>WGS assembly of Aquilegia coerulea Goldsmith.</title>
        <authorList>
            <person name="Hodges S."/>
            <person name="Kramer E."/>
            <person name="Nordborg M."/>
            <person name="Tomkins J."/>
            <person name="Borevitz J."/>
            <person name="Derieg N."/>
            <person name="Yan J."/>
            <person name="Mihaltcheva S."/>
            <person name="Hayes R.D."/>
            <person name="Rokhsar D."/>
        </authorList>
    </citation>
    <scope>NUCLEOTIDE SEQUENCE [LARGE SCALE GENOMIC DNA]</scope>
    <source>
        <strain evidence="3">cv. Goldsmith</strain>
    </source>
</reference>
<dbReference type="SMART" id="SM00061">
    <property type="entry name" value="MATH"/>
    <property type="match status" value="2"/>
</dbReference>
<dbReference type="InParanoid" id="A0A2G5EP64"/>
<organism evidence="2 3">
    <name type="scientific">Aquilegia coerulea</name>
    <name type="common">Rocky mountain columbine</name>
    <dbReference type="NCBI Taxonomy" id="218851"/>
    <lineage>
        <taxon>Eukaryota</taxon>
        <taxon>Viridiplantae</taxon>
        <taxon>Streptophyta</taxon>
        <taxon>Embryophyta</taxon>
        <taxon>Tracheophyta</taxon>
        <taxon>Spermatophyta</taxon>
        <taxon>Magnoliopsida</taxon>
        <taxon>Ranunculales</taxon>
        <taxon>Ranunculaceae</taxon>
        <taxon>Thalictroideae</taxon>
        <taxon>Aquilegia</taxon>
    </lineage>
</organism>
<dbReference type="CDD" id="cd00121">
    <property type="entry name" value="MATH"/>
    <property type="match status" value="2"/>
</dbReference>
<dbReference type="PANTHER" id="PTHR46162">
    <property type="entry name" value="TRAF-LIKE FAMILY PROTEIN"/>
    <property type="match status" value="1"/>
</dbReference>
<keyword evidence="3" id="KW-1185">Reference proteome</keyword>
<proteinExistence type="predicted"/>
<dbReference type="Proteomes" id="UP000230069">
    <property type="component" value="Unassembled WGS sequence"/>
</dbReference>
<dbReference type="PROSITE" id="PS50144">
    <property type="entry name" value="MATH"/>
    <property type="match status" value="2"/>
</dbReference>
<sequence>MKALCRSTRDAPPSHFMFKIESFSSLVSSSIERYESYEFDAGNFKWKLALYPNGNTKRDGEDHISLYLVLDQSFINLKKEILVMFSLFVFDHIRDKYLSVQDLGRFHTMKSESGFDKFLTLKVFNDPLHGYLNDDTCMFGAEVFVTNSTTQGQCLSMLKLKPYRWIIENFSNYDDKPYFSDKFTTGSYDWKILFYPKGNASCRKKDKSFSLFLDLADAKTMLPSGKKVIVDFKLRVVNQLNENDKEFEATAVHLSASLPNWGLHNFLNLNNLNNSTGYLVNDTCILEAEVSVLGLTSHLD</sequence>
<gene>
    <name evidence="2" type="ORF">AQUCO_00600338v1</name>
</gene>
<dbReference type="Gene3D" id="2.60.210.10">
    <property type="entry name" value="Apoptosis, Tumor Necrosis Factor Receptor Associated Protein 2, Chain A"/>
    <property type="match status" value="2"/>
</dbReference>
<protein>
    <recommendedName>
        <fullName evidence="1">MATH domain-containing protein</fullName>
    </recommendedName>
</protein>
<dbReference type="OrthoDB" id="1883087at2759"/>
<evidence type="ECO:0000259" key="1">
    <source>
        <dbReference type="PROSITE" id="PS50144"/>
    </source>
</evidence>
<dbReference type="EMBL" id="KZ305023">
    <property type="protein sequence ID" value="PIA57555.1"/>
    <property type="molecule type" value="Genomic_DNA"/>
</dbReference>